<dbReference type="RefSeq" id="WP_042624479.1">
    <property type="nucleotide sequence ID" value="NZ_CP002580.1"/>
</dbReference>
<evidence type="ECO:0000256" key="1">
    <source>
        <dbReference type="ARBA" id="ARBA00004651"/>
    </source>
</evidence>
<dbReference type="Gene3D" id="1.20.1640.10">
    <property type="entry name" value="Multidrug efflux transporter AcrB transmembrane domain"/>
    <property type="match status" value="2"/>
</dbReference>
<dbReference type="AlphaFoldDB" id="A0A0B6S0S0"/>
<feature type="transmembrane region" description="Helical" evidence="6">
    <location>
        <begin position="387"/>
        <end position="412"/>
    </location>
</feature>
<feature type="transmembrane region" description="Helical" evidence="6">
    <location>
        <begin position="778"/>
        <end position="798"/>
    </location>
</feature>
<evidence type="ECO:0000256" key="5">
    <source>
        <dbReference type="ARBA" id="ARBA00023136"/>
    </source>
</evidence>
<dbReference type="PANTHER" id="PTHR33406">
    <property type="entry name" value="MEMBRANE PROTEIN MJ1562-RELATED"/>
    <property type="match status" value="1"/>
</dbReference>
<dbReference type="OrthoDB" id="9780358at2"/>
<feature type="transmembrane region" description="Helical" evidence="6">
    <location>
        <begin position="716"/>
        <end position="736"/>
    </location>
</feature>
<reference evidence="9" key="1">
    <citation type="submission" date="2011-03" db="EMBL/GenBank/DDBJ databases">
        <authorList>
            <person name="Voget S."/>
            <person name="Streit W.R."/>
            <person name="Jaeger K.E."/>
            <person name="Daniel R."/>
        </authorList>
    </citation>
    <scope>NUCLEOTIDE SEQUENCE [LARGE SCALE GENOMIC DNA]</scope>
    <source>
        <strain evidence="9">PG1</strain>
    </source>
</reference>
<dbReference type="GO" id="GO:0005886">
    <property type="term" value="C:plasma membrane"/>
    <property type="evidence" value="ECO:0007669"/>
    <property type="project" value="UniProtKB-SubCell"/>
</dbReference>
<proteinExistence type="predicted"/>
<feature type="transmembrane region" description="Helical" evidence="6">
    <location>
        <begin position="665"/>
        <end position="682"/>
    </location>
</feature>
<dbReference type="Pfam" id="PF03176">
    <property type="entry name" value="MMPL"/>
    <property type="match status" value="2"/>
</dbReference>
<keyword evidence="2" id="KW-1003">Cell membrane</keyword>
<dbReference type="InterPro" id="IPR050545">
    <property type="entry name" value="Mycobact_MmpL"/>
</dbReference>
<feature type="transmembrane region" description="Helical" evidence="6">
    <location>
        <begin position="748"/>
        <end position="772"/>
    </location>
</feature>
<feature type="transmembrane region" description="Helical" evidence="6">
    <location>
        <begin position="268"/>
        <end position="287"/>
    </location>
</feature>
<comment type="subcellular location">
    <subcellularLocation>
        <location evidence="1">Cell membrane</location>
        <topology evidence="1">Multi-pass membrane protein</topology>
    </subcellularLocation>
</comment>
<feature type="transmembrane region" description="Helical" evidence="6">
    <location>
        <begin position="689"/>
        <end position="710"/>
    </location>
</feature>
<feature type="domain" description="Membrane transport protein MMPL" evidence="7">
    <location>
        <begin position="693"/>
        <end position="794"/>
    </location>
</feature>
<keyword evidence="5 6" id="KW-0472">Membrane</keyword>
<dbReference type="EMBL" id="CP002580">
    <property type="protein sequence ID" value="AJK45816.1"/>
    <property type="molecule type" value="Genomic_DNA"/>
</dbReference>
<dbReference type="Proteomes" id="UP000031838">
    <property type="component" value="Chromosome 1"/>
</dbReference>
<feature type="domain" description="Membrane transport protein MMPL" evidence="7">
    <location>
        <begin position="207"/>
        <end position="434"/>
    </location>
</feature>
<protein>
    <recommendedName>
        <fullName evidence="7">Membrane transport protein MMPL domain-containing protein</fullName>
    </recommendedName>
</protein>
<evidence type="ECO:0000256" key="4">
    <source>
        <dbReference type="ARBA" id="ARBA00022989"/>
    </source>
</evidence>
<evidence type="ECO:0000256" key="2">
    <source>
        <dbReference type="ARBA" id="ARBA00022475"/>
    </source>
</evidence>
<keyword evidence="3 6" id="KW-0812">Transmembrane</keyword>
<evidence type="ECO:0000256" key="6">
    <source>
        <dbReference type="SAM" id="Phobius"/>
    </source>
</evidence>
<keyword evidence="9" id="KW-1185">Reference proteome</keyword>
<dbReference type="KEGG" id="bgp:BGL_1c12940"/>
<evidence type="ECO:0000256" key="3">
    <source>
        <dbReference type="ARBA" id="ARBA00022692"/>
    </source>
</evidence>
<evidence type="ECO:0000259" key="7">
    <source>
        <dbReference type="Pfam" id="PF03176"/>
    </source>
</evidence>
<gene>
    <name evidence="8" type="ORF">BGL_1c12940</name>
</gene>
<evidence type="ECO:0000313" key="8">
    <source>
        <dbReference type="EMBL" id="AJK45816.1"/>
    </source>
</evidence>
<organism evidence="8 9">
    <name type="scientific">Burkholderia plantarii</name>
    <dbReference type="NCBI Taxonomy" id="41899"/>
    <lineage>
        <taxon>Bacteria</taxon>
        <taxon>Pseudomonadati</taxon>
        <taxon>Pseudomonadota</taxon>
        <taxon>Betaproteobacteria</taxon>
        <taxon>Burkholderiales</taxon>
        <taxon>Burkholderiaceae</taxon>
        <taxon>Burkholderia</taxon>
    </lineage>
</organism>
<name>A0A0B6S0S0_BURPL</name>
<dbReference type="PANTHER" id="PTHR33406:SF13">
    <property type="entry name" value="MEMBRANE PROTEIN YDFJ"/>
    <property type="match status" value="1"/>
</dbReference>
<dbReference type="InterPro" id="IPR004869">
    <property type="entry name" value="MMPL_dom"/>
</dbReference>
<accession>A0A0B6S0S0</accession>
<feature type="transmembrane region" description="Helical" evidence="6">
    <location>
        <begin position="294"/>
        <end position="315"/>
    </location>
</feature>
<feature type="transmembrane region" description="Helical" evidence="6">
    <location>
        <begin position="321"/>
        <end position="343"/>
    </location>
</feature>
<dbReference type="HOGENOM" id="CLU_017576_0_0_4"/>
<reference evidence="8 9" key="2">
    <citation type="journal article" date="2016" name="Appl. Microbiol. Biotechnol.">
        <title>Mutations improving production and secretion of extracellular lipase by Burkholderia glumae PG1.</title>
        <authorList>
            <person name="Knapp A."/>
            <person name="Voget S."/>
            <person name="Gao R."/>
            <person name="Zaburannyi N."/>
            <person name="Krysciak D."/>
            <person name="Breuer M."/>
            <person name="Hauer B."/>
            <person name="Streit W.R."/>
            <person name="Muller R."/>
            <person name="Daniel R."/>
            <person name="Jaeger K.E."/>
        </authorList>
    </citation>
    <scope>NUCLEOTIDE SEQUENCE [LARGE SCALE GENOMIC DNA]</scope>
    <source>
        <strain evidence="8 9">PG1</strain>
    </source>
</reference>
<keyword evidence="4 6" id="KW-1133">Transmembrane helix</keyword>
<evidence type="ECO:0000313" key="9">
    <source>
        <dbReference type="Proteomes" id="UP000031838"/>
    </source>
</evidence>
<feature type="transmembrane region" description="Helical" evidence="6">
    <location>
        <begin position="364"/>
        <end position="381"/>
    </location>
</feature>
<sequence length="806" mass="85482">MDMARDDVATAASRLRNRRWRAAWLLVALAAVCYCTWRFVAGPSPLQTDLLALLPASEANPVAERAVGALGQALGGRTVLLVSDANAARAKAAARMLGARLAQSHAFRSATVEVPPFDLSRIATTYLPARFGLLTDADVAALAHGDTASLSDALARRLYGPPVEALPTALADDPFGWLQHWLAGLPLTTSKLMLEDGMLVSHRDGITSVLVMASLDGSAYETRVQQAVRHALADAEGALGAAYPGVRVVRTGAVFYADAARASAERDVHLIGAVSLAGIALLLFGVFRSPRLLVLAFVSTAFGIACSLAVTLLLFGKLHLLTLVFGVSLIGEAVDYSIQYFVVYLSDGTRWRPWRGAAAVRPSLAVALATSLFGYAILMWVPFPVLAQIACFAMIGIAAAFAAVTGFLPLMLERPSRRSPVRLFARVARLLAGWQSLLAGRRAALAAALLTLAAVPGWLRLQSDDDIHLLVQRDAGLVKQEQAVREAVGVPNVSQFFLIQGRTPEEVLRHAETLTAEVSRLDRAPSLLSVADFVPSAERQARNRALLASKVFADPDALRALLLRAGFRETIADAWIDGFARAARAPLTVDGWLAASWSAPFRHLWLGPFDVSAPASGYAALAIPGQVDAASLAALAACAERVPGVTFVDKAASVSRLFGAYRLDSALWLGGALVVVGALLAWRYGLRGGIVTTLPVVFAIGLTLAVFGYWRMPLTLFNWLALMLVLGVGANYAVFLREGCQREAANLGAVWTGVLLSASTTLLSFGMLGASAMPALRAFGTTLALGIVFSVLFAPLAVSRHQEAGS</sequence>
<dbReference type="SUPFAM" id="SSF82866">
    <property type="entry name" value="Multidrug efflux transporter AcrB transmembrane domain"/>
    <property type="match status" value="2"/>
</dbReference>